<evidence type="ECO:0000313" key="7">
    <source>
        <dbReference type="EMBL" id="CAI3998219.1"/>
    </source>
</evidence>
<feature type="region of interest" description="Disordered" evidence="5">
    <location>
        <begin position="1559"/>
        <end position="1601"/>
    </location>
</feature>
<accession>A0A9P1CTW0</accession>
<dbReference type="PANTHER" id="PTHR36812:SF9">
    <property type="entry name" value="MYB-LIKE PROTEIN X ISOFORM X1"/>
    <property type="match status" value="1"/>
</dbReference>
<evidence type="ECO:0000256" key="1">
    <source>
        <dbReference type="ARBA" id="ARBA00022723"/>
    </source>
</evidence>
<name>A0A9P1CTW0_9DINO</name>
<feature type="region of interest" description="Disordered" evidence="5">
    <location>
        <begin position="1284"/>
        <end position="1328"/>
    </location>
</feature>
<evidence type="ECO:0000256" key="3">
    <source>
        <dbReference type="ARBA" id="ARBA00022833"/>
    </source>
</evidence>
<feature type="domain" description="RNase H type-1" evidence="6">
    <location>
        <begin position="2522"/>
        <end position="2674"/>
    </location>
</feature>
<dbReference type="EMBL" id="CAMXCT030002446">
    <property type="protein sequence ID" value="CAL4785531.1"/>
    <property type="molecule type" value="Genomic_DNA"/>
</dbReference>
<dbReference type="PROSITE" id="PS50879">
    <property type="entry name" value="RNASE_H_1"/>
    <property type="match status" value="1"/>
</dbReference>
<keyword evidence="3" id="KW-0862">Zinc</keyword>
<keyword evidence="1" id="KW-0479">Metal-binding</keyword>
<dbReference type="InterPro" id="IPR027417">
    <property type="entry name" value="P-loop_NTPase"/>
</dbReference>
<feature type="compositionally biased region" description="Acidic residues" evidence="5">
    <location>
        <begin position="30"/>
        <end position="39"/>
    </location>
</feature>
<dbReference type="Gene3D" id="3.60.10.10">
    <property type="entry name" value="Endonuclease/exonuclease/phosphatase"/>
    <property type="match status" value="1"/>
</dbReference>
<feature type="compositionally biased region" description="Acidic residues" evidence="5">
    <location>
        <begin position="48"/>
        <end position="63"/>
    </location>
</feature>
<evidence type="ECO:0000313" key="8">
    <source>
        <dbReference type="EMBL" id="CAL1151594.1"/>
    </source>
</evidence>
<dbReference type="InterPro" id="IPR036691">
    <property type="entry name" value="Endo/exonu/phosph_ase_sf"/>
</dbReference>
<feature type="compositionally biased region" description="Basic and acidic residues" evidence="5">
    <location>
        <begin position="64"/>
        <end position="73"/>
    </location>
</feature>
<dbReference type="OrthoDB" id="6630711at2759"/>
<keyword evidence="4" id="KW-0175">Coiled coil</keyword>
<evidence type="ECO:0000256" key="4">
    <source>
        <dbReference type="SAM" id="Coils"/>
    </source>
</evidence>
<dbReference type="SUPFAM" id="SSF56219">
    <property type="entry name" value="DNase I-like"/>
    <property type="match status" value="1"/>
</dbReference>
<sequence length="4189" mass="468964">MPAEERQTHRNLQVYFMERAKAAGVKEQKEEEEEEDDPEMLALLGDGEVPEGGDADSDAEEDPRDAQRKKQEEEDKEAVGTVEKSKNWSSVNLAFQESKLNYRGSFSALSFTNWLWFRVVRPKLEETKSKLPELSDEEMDKYGIQDVEDVLGEFMPAMKKKEEKEDKKDKKDKDKDKDKKDKKDKEDDKKKDKKDDKKDSKKKKKDAVQLNAKEKVQVQNLIKNMIYGESGKNKSITTGWVNLIDEKDMPRLTPWEFQLAHIMRTSMAMEYSAKKKKEVPDLNLYYEMCQSLADAIGLIKKQYLHEFPQNSFEDVLPIQEALALQSRFREGSVTGAKFDLLWYLQNGAHLLAGSSFAKKHRTTVFKPFKIQELMIDAVLQPGPQLVFGIAPPGTGKTAVVSHILNLFPVHTLLGFSGMGPGQYPKNLVFSELQSSTDVYRPFVSNKVEALQKEDRSISMAITLKGSVITEAILHGYKDVENRSVRLPLGWIGLHTGKGKCDALLDQIVRRLAPPDAPLPPDAECPKGCVVGAAWVQRTVTFDELRSQFGCTEAFVWLTVMAYYARNMPAVPEAFGLCDFFAGDGHVGRSAKFAYYSTAQLDINYGKMTVRKGKQNSFDMTTAAGLAGAAQVVDSMASMSPDAMVVQQRRHLLSETADLSADDIQKLLEETNVQLEQHDIGDHLPQVEPQLNLWAQAPWDSISPFVEMLPSQTGMPGWLFRPDIFHNWHLGAGKYFIASSLVVLQKFEMLFPGGGVDARLLYSNGAWLHCTIAAEVARRGLLSVRANKRLAQVDESFVGVISRRIQDSAAPLRLRLYVAEEEVLAAGKALRRAMKPAIEEIDRLEAAASPHAGGPICNILSASVRLPKAVPCNGELGCWRLPDDVREEVLKQFDESLQIYHFPEVGLRPRAWPLPWAPQLSRKEVFWHRDLAKEKALTAAKTAPVINQATSLHRFFSVTGTKDSSASHRKCLTTAAEKVIDLEEVPPENIPTRPAELQAQFCIDLDDESSGEPAGENGAENRAARFVVLVFCCPALPVVLSVGRISNTLGIPYAFCKGRRITPSYSCGRGLGTHVDMPAEQNKPAQSAVESLRYAVVKLNLERKKKRLAEKKRKRALHDLKRFPRIFLMCDSASAAWLLRQLDPNRTILVVDEPPMGSDVYPDKPEDNPLACAMMQAMMTPMYKTILMSATLPRPSALPTRISTEIKKQRRTMETDLFPWRCIHCQRINKKVAETCALCQAHWTTGVRHSTTPRTQQATAYRDAWPPQEHQYAWEKWEDWDNWQDHTSRSQSRSKSPRVAQRSQSPRSRKGKGKGAGKNKAKHKDAASHVMGAEAPHHANYSTSPFAPLATTLPPWPSLDGVAQNLMPTTASASSSNNLELLAQKKECVAALRVAYPEVNAAPQETQELIEKMDKDIERLEKENSKFVTKNLHAATKTLGKAQKTLTEALESKKVHRTRWIKHITEAVTTWQTQLQEYQKQQETFQIAATKARADIETARKEIQALSVKASQATLAAMPPLTALTAEQDEGNTDADTEEEKLQGQLQSVLQHCAAVLNAETPHQINDDSGDLTMEDEEREKKRPRSMQPFGGPGPAGAPSDAKNELYMISKDDLTVFLLFLRICEVRLTDEHANVPRRVAAASTAPPNAPPNQLHLPPPPAFVTDIFGLPGFLALPHDFLMENTFLIRTWYVHHLHFPRWAVPRFVELDHRWVLWQREIASSWRDMIQPNEDVQFFTVLPDPDRSFLQRQAVADVLVVQGTDAERYAGLLTVHRQTAQGSLRPFAVAISLPDEVSGLDLVTKGVMITTLTMKPSSAEKLIILDTEVHFPGSQVGRALALTQKHASFRSIPEDTIGLHPISQSAELDAWFEQILEVWQDAVDPSSSVDIKFVMPTPPHTATETILAHLLLEQNRPIATHSAGIISVVRQGRRHAALRHVAVSIGRQVSVTAVLRKVSLQDLCAIQRCRVTFRRLVLNPGVIEDLDSGFCLVAQVTTRAQYEQSDDEDSFNSHQPLWAPAMAAVMDAHHLSAEGSFDAQEDNVSFIQIAQRTHDQNSPDANVMTCRPGEVGEDLGFPIIRPASDLPRRLRLPRHDGQEDWIPPLGHLFHTEGAREQNVAAVFTALMEGSPHDAIVQGAYSAPAQVDRAIVARLMELEQFTIHRRCRLFQDRQLLDEEVAVAIVSGSSLSIRIEAPHEPAQTSDPIDQLHFEDLALMQAAPGQPQPAACSFNPNTPTFNPEGPNLWLFPEFVRDLHSEFETAAFTWEGESASIKVMVWFVDHRFHFPTCLYPRAATLFEDFTDWEQRLESIWQDSIHPGLGIEIEVVKPTPPQLETGIAAHVIMVQAPNDAWSTTLVSTIDLNLGYQPVRRAITTPDRTTFEHVVRAAGYEDTCLPSHGNPPCALWYDLQRIRIGHPLLSWTGFSFVLVIDDNAQRAHRQAADADDADMTFLLQRTPMSAPKHAEPANQPACLQIGFEEASQALDKLDSHFTLPVFDLEVCLQDHAHWLPQCLPWIRAEWYACDQPIDHVSVYYDGSYLKQEGTAGAAAAAFVLQGDRWLFAGAVSAHLPTPEFGSYTAEVRAALLATKQAYDLVKIAAEVFGCQPSVTFFFDALSVGKQAEGLWQAKKDKVSCHAVRSLLRIMHTRWQVCCNHVFVPGHSGDPGNELVDTIALCAAHGFPLQDWNTIFCMLTNWHFVQALSWGWVFQHPSFDKYWSDSTLLLPAKPQTTPEPSAVGSTASYGSSQIADTVTVKLNLLTCNVLTLTQGSGKANEDHPNPLGPARLQTITKQFLQANISIFALQETRLRTSMRLHSPDYFLWHAPANCKGQFGILLGFAKQQPFAFQHDGKPHGQGWFDDNDFAVVAADPRFMIIKVHARCLKCILVAAHAPHSGADIDTIEIFWQQVSQAVPKKYDGWPRVLLADANCRFGDCPNQHISDHDSEISTAKSDAFCQFVASQNLFIPASFSTCHTGPSGTWCHPNGDWTRNDVIGVDMTWPLLTCRSWIDTHIDVSLQKDDHRPACVSIMWHSETVQARPRKGMPKCPPKFCEEALAALRTQQALQDWFDTDVHTHFHILQHELAACTRRETDCFQKHPRKTTMSADTWALVCAKRKWRKNLADCQTLQRRTYLQAIMASWKSVCLHGDGDACQPNAAVEFDDILTQLDVDVATALHQFRSSKRGTRPGSPLADCIFHVLMSDILHHLQTWIDSQEAFNDILQELDIPGSFVAWADDLAIPWATRTADEMPDALRAILSFVVQLFHRYGFLLNMDKGKTSAVVSFRGTGAPLLRQHFQLGAKPGDSVLIGDKMYFLHYAAALPILGGEQIVVWSRCLDYATHRQMSKIKAVLLRMLQKVLRLTKEAIMSTTTAEVFRRAQQADVAAPVQSHGTKECARHAVLKGGVVMNEGLLTVILRPPLEQDVSCVVLFSTLHSYVCSAKQQLWEHGPSDLQHLLHREQALCQTSWIAGLLADLEWMRKLEPEATTPVDPDDLTALFDYWQSGTPEWQKRVKGAFRRFQKQEQMMQQMHRFHGQIVKTLHTCATFRDLPFDQNDEDEGHKCFCGRCFTTPQGLATHKRKAHQIGSLERHLIDGPTCPSCLKFFWSRQRLYQHLSYIPRQTKVNKCFQDLQKRGFRVLEELTPVYAGQPKGLHRTEALQALGPHMQPKDSRSNELLLAKQKLAQVEATIFHIRTPDDAEEQKTAYWQCLNAVTVGWFQRFCDAGFDSSIISQLPDAWLDVAATADPGYPEWLESVYIGWGERCLEDVIAQFEDGEAESLVDNAFADFIFDFPRMQALSEAAFLRQKIGRLDAEQGCLFPHRLPKFGTANAKERAQTALHIPSLFEQQDAWLEKVRAIRFDTIPDVTSIPSSVESQTTLPLFLVVHLFSGRRRATDIHAKLEEFAYGKGYRVQVLSLDTAVSIFYGNLQATHATWKFLTTLYKAGRVSATILESPCETFSAARHHQPDDAVPDEVKRRWPRPLRSATRFFGLSGLTTRELRQAEQGEYLDPTLGPAVAPTPQRAPTPCLPMEVGAGAVKPTGILAINCPFFAQSAYRRQLPEAVKPQQVAIGRDTHTGAFRTAVLKEYPPAFSAALAGAVADCFHVAVRQHNLTLGPLQEPETEAWLKAAVQACAVIRTEAPWLVKAFLDRFQIPDSKRNMHVRECMSTQLDRGAVLCGPSGAVAFPHQRLSRTG</sequence>
<reference evidence="7" key="1">
    <citation type="submission" date="2022-10" db="EMBL/GenBank/DDBJ databases">
        <authorList>
            <person name="Chen Y."/>
            <person name="Dougan E. K."/>
            <person name="Chan C."/>
            <person name="Rhodes N."/>
            <person name="Thang M."/>
        </authorList>
    </citation>
    <scope>NUCLEOTIDE SEQUENCE</scope>
</reference>
<dbReference type="SUPFAM" id="SSF52540">
    <property type="entry name" value="P-loop containing nucleoside triphosphate hydrolases"/>
    <property type="match status" value="1"/>
</dbReference>
<dbReference type="Gene3D" id="3.30.420.10">
    <property type="entry name" value="Ribonuclease H-like superfamily/Ribonuclease H"/>
    <property type="match status" value="1"/>
</dbReference>
<dbReference type="PANTHER" id="PTHR36812">
    <property type="entry name" value="NEUROFILAMENT TRIPLET M PROTEIN-LIKE PROTEIN"/>
    <property type="match status" value="1"/>
</dbReference>
<dbReference type="InterPro" id="IPR036397">
    <property type="entry name" value="RNaseH_sf"/>
</dbReference>
<dbReference type="GO" id="GO:0003676">
    <property type="term" value="F:nucleic acid binding"/>
    <property type="evidence" value="ECO:0007669"/>
    <property type="project" value="InterPro"/>
</dbReference>
<dbReference type="InterPro" id="IPR002156">
    <property type="entry name" value="RNaseH_domain"/>
</dbReference>
<feature type="compositionally biased region" description="Basic and acidic residues" evidence="5">
    <location>
        <begin position="159"/>
        <end position="199"/>
    </location>
</feature>
<proteinExistence type="predicted"/>
<dbReference type="PROSITE" id="PS01358">
    <property type="entry name" value="ZF_RANBP2_1"/>
    <property type="match status" value="1"/>
</dbReference>
<evidence type="ECO:0000256" key="2">
    <source>
        <dbReference type="ARBA" id="ARBA00022771"/>
    </source>
</evidence>
<dbReference type="EMBL" id="CAMXCT010002446">
    <property type="protein sequence ID" value="CAI3998219.1"/>
    <property type="molecule type" value="Genomic_DNA"/>
</dbReference>
<evidence type="ECO:0000256" key="5">
    <source>
        <dbReference type="SAM" id="MobiDB-lite"/>
    </source>
</evidence>
<feature type="coiled-coil region" evidence="4">
    <location>
        <begin position="1402"/>
        <end position="1429"/>
    </location>
</feature>
<reference evidence="8" key="2">
    <citation type="submission" date="2024-04" db="EMBL/GenBank/DDBJ databases">
        <authorList>
            <person name="Chen Y."/>
            <person name="Shah S."/>
            <person name="Dougan E. K."/>
            <person name="Thang M."/>
            <person name="Chan C."/>
        </authorList>
    </citation>
    <scope>NUCLEOTIDE SEQUENCE [LARGE SCALE GENOMIC DNA]</scope>
</reference>
<feature type="compositionally biased region" description="Basic residues" evidence="5">
    <location>
        <begin position="1306"/>
        <end position="1322"/>
    </location>
</feature>
<dbReference type="EMBL" id="CAMXCT020002446">
    <property type="protein sequence ID" value="CAL1151594.1"/>
    <property type="molecule type" value="Genomic_DNA"/>
</dbReference>
<dbReference type="SUPFAM" id="SSF53098">
    <property type="entry name" value="Ribonuclease H-like"/>
    <property type="match status" value="1"/>
</dbReference>
<organism evidence="7">
    <name type="scientific">Cladocopium goreaui</name>
    <dbReference type="NCBI Taxonomy" id="2562237"/>
    <lineage>
        <taxon>Eukaryota</taxon>
        <taxon>Sar</taxon>
        <taxon>Alveolata</taxon>
        <taxon>Dinophyceae</taxon>
        <taxon>Suessiales</taxon>
        <taxon>Symbiodiniaceae</taxon>
        <taxon>Cladocopium</taxon>
    </lineage>
</organism>
<feature type="compositionally biased region" description="Acidic residues" evidence="5">
    <location>
        <begin position="1567"/>
        <end position="1577"/>
    </location>
</feature>
<feature type="region of interest" description="Disordered" evidence="5">
    <location>
        <begin position="22"/>
        <end position="90"/>
    </location>
</feature>
<dbReference type="InterPro" id="IPR012337">
    <property type="entry name" value="RNaseH-like_sf"/>
</dbReference>
<dbReference type="GO" id="GO:0004523">
    <property type="term" value="F:RNA-DNA hybrid ribonuclease activity"/>
    <property type="evidence" value="ECO:0007669"/>
    <property type="project" value="InterPro"/>
</dbReference>
<keyword evidence="2" id="KW-0863">Zinc-finger</keyword>
<dbReference type="GO" id="GO:0008270">
    <property type="term" value="F:zinc ion binding"/>
    <property type="evidence" value="ECO:0007669"/>
    <property type="project" value="UniProtKB-KW"/>
</dbReference>
<keyword evidence="9" id="KW-1185">Reference proteome</keyword>
<dbReference type="Proteomes" id="UP001152797">
    <property type="component" value="Unassembled WGS sequence"/>
</dbReference>
<comment type="caution">
    <text evidence="7">The sequence shown here is derived from an EMBL/GenBank/DDBJ whole genome shotgun (WGS) entry which is preliminary data.</text>
</comment>
<protein>
    <recommendedName>
        <fullName evidence="6">RNase H type-1 domain-containing protein</fullName>
    </recommendedName>
</protein>
<gene>
    <name evidence="7" type="ORF">C1SCF055_LOCUS24536</name>
</gene>
<feature type="region of interest" description="Disordered" evidence="5">
    <location>
        <begin position="154"/>
        <end position="210"/>
    </location>
</feature>
<evidence type="ECO:0000259" key="6">
    <source>
        <dbReference type="PROSITE" id="PS50879"/>
    </source>
</evidence>
<feature type="coiled-coil region" evidence="4">
    <location>
        <begin position="1460"/>
        <end position="1515"/>
    </location>
</feature>
<evidence type="ECO:0000313" key="9">
    <source>
        <dbReference type="Proteomes" id="UP001152797"/>
    </source>
</evidence>
<dbReference type="InterPro" id="IPR001876">
    <property type="entry name" value="Znf_RanBP2"/>
</dbReference>